<dbReference type="InterPro" id="IPR032016">
    <property type="entry name" value="MKRN2OS-like"/>
</dbReference>
<protein>
    <recommendedName>
        <fullName evidence="1">MKRN2 opposite strand protein-like C-terminal domain-containing protein</fullName>
    </recommendedName>
</protein>
<evidence type="ECO:0000313" key="2">
    <source>
        <dbReference type="EMBL" id="GAU98116.1"/>
    </source>
</evidence>
<reference evidence="2 3" key="1">
    <citation type="journal article" date="2016" name="Nat. Commun.">
        <title>Extremotolerant tardigrade genome and improved radiotolerance of human cultured cells by tardigrade-unique protein.</title>
        <authorList>
            <person name="Hashimoto T."/>
            <person name="Horikawa D.D."/>
            <person name="Saito Y."/>
            <person name="Kuwahara H."/>
            <person name="Kozuka-Hata H."/>
            <person name="Shin-I T."/>
            <person name="Minakuchi Y."/>
            <person name="Ohishi K."/>
            <person name="Motoyama A."/>
            <person name="Aizu T."/>
            <person name="Enomoto A."/>
            <person name="Kondo K."/>
            <person name="Tanaka S."/>
            <person name="Hara Y."/>
            <person name="Koshikawa S."/>
            <person name="Sagara H."/>
            <person name="Miura T."/>
            <person name="Yokobori S."/>
            <person name="Miyagawa K."/>
            <person name="Suzuki Y."/>
            <person name="Kubo T."/>
            <person name="Oyama M."/>
            <person name="Kohara Y."/>
            <person name="Fujiyama A."/>
            <person name="Arakawa K."/>
            <person name="Katayama T."/>
            <person name="Toyoda A."/>
            <person name="Kunieda T."/>
        </authorList>
    </citation>
    <scope>NUCLEOTIDE SEQUENCE [LARGE SCALE GENOMIC DNA]</scope>
    <source>
        <strain evidence="2 3">YOKOZUNA-1</strain>
    </source>
</reference>
<sequence>MGDSELERTEYVPVVVFRYQHCTSAGHIFSLSIPAKCASCGQSHQPHEFILPPVCVFPPWTTSSRAPGSIVIKPTVGGFLTDYHGLEDLHIGVADSNGYVTHYLQELQQIQVDSAWKDCIAIPIDEQLSNLPLCPGKRDQEWCRWDNTLAVFTVSFRQRQRETRSLDPNCFDFVWGFVSAFWLSVVSDGKDVKERCLSKECFTEHFVLPAINKALQFKRMYKAATASTQKK</sequence>
<keyword evidence="3" id="KW-1185">Reference proteome</keyword>
<dbReference type="EMBL" id="BDGG01000004">
    <property type="protein sequence ID" value="GAU98116.1"/>
    <property type="molecule type" value="Genomic_DNA"/>
</dbReference>
<dbReference type="InterPro" id="IPR053921">
    <property type="entry name" value="MKRN2OS-like_C"/>
</dbReference>
<comment type="caution">
    <text evidence="2">The sequence shown here is derived from an EMBL/GenBank/DDBJ whole genome shotgun (WGS) entry which is preliminary data.</text>
</comment>
<dbReference type="PANTHER" id="PTHR33963">
    <property type="entry name" value="MKRN2 OPPOSITE STRAND PROTEIN"/>
    <property type="match status" value="1"/>
</dbReference>
<organism evidence="2 3">
    <name type="scientific">Ramazzottius varieornatus</name>
    <name type="common">Water bear</name>
    <name type="synonym">Tardigrade</name>
    <dbReference type="NCBI Taxonomy" id="947166"/>
    <lineage>
        <taxon>Eukaryota</taxon>
        <taxon>Metazoa</taxon>
        <taxon>Ecdysozoa</taxon>
        <taxon>Tardigrada</taxon>
        <taxon>Eutardigrada</taxon>
        <taxon>Parachela</taxon>
        <taxon>Hypsibioidea</taxon>
        <taxon>Ramazzottiidae</taxon>
        <taxon>Ramazzottius</taxon>
    </lineage>
</organism>
<accession>A0A1D1V8X5</accession>
<gene>
    <name evidence="2" type="primary">RvY_09300-1</name>
    <name evidence="2" type="synonym">RvY_09300.1</name>
    <name evidence="2" type="ORF">RvY_09300</name>
</gene>
<dbReference type="Proteomes" id="UP000186922">
    <property type="component" value="Unassembled WGS sequence"/>
</dbReference>
<feature type="domain" description="MKRN2 opposite strand protein-like C-terminal" evidence="1">
    <location>
        <begin position="53"/>
        <end position="223"/>
    </location>
</feature>
<evidence type="ECO:0000259" key="1">
    <source>
        <dbReference type="Pfam" id="PF16044"/>
    </source>
</evidence>
<proteinExistence type="predicted"/>
<dbReference type="AlphaFoldDB" id="A0A1D1V8X5"/>
<name>A0A1D1V8X5_RAMVA</name>
<dbReference type="PANTHER" id="PTHR33963:SF2">
    <property type="entry name" value="MKRN2 OPPOSITE STRAND PROTEIN"/>
    <property type="match status" value="1"/>
</dbReference>
<dbReference type="Pfam" id="PF16044">
    <property type="entry name" value="DUF4796_C"/>
    <property type="match status" value="1"/>
</dbReference>
<dbReference type="OrthoDB" id="10065749at2759"/>
<evidence type="ECO:0000313" key="3">
    <source>
        <dbReference type="Proteomes" id="UP000186922"/>
    </source>
</evidence>